<evidence type="ECO:0000313" key="1">
    <source>
        <dbReference type="EMBL" id="WEW57294.1"/>
    </source>
</evidence>
<accession>A0AAF0DEW7</accession>
<reference evidence="1" key="1">
    <citation type="submission" date="2023-03" db="EMBL/GenBank/DDBJ databases">
        <title>Emydomyces testavorans Genome Sequence.</title>
        <authorList>
            <person name="Hoyer L."/>
        </authorList>
    </citation>
    <scope>NUCLEOTIDE SEQUENCE</scope>
    <source>
        <strain evidence="1">16-2883</strain>
    </source>
</reference>
<sequence>MPGHTALPHGPAGTIYEKEKGFDDILRIEMDPTKTKFIKELKSSEASLILQVQYDGKPCVLKVVSVFDTCHIPQTYQVLMYHVQFHNNKDAGYAEDGIRDLNRARCEIRAYCSLKRFGICDAGFVPYFYGYSLSLDTEAFAPHLNIFLCDLHPPSSILIEYLPNPAPMNCVTYTKERMAKAIDGIQQVHSALVEHNDPYPKNIMIVPGNVERVVWIDFDVAITYPDSTYIRDRERGWLEMETSRVEDFGVKLVCTLTSLQLTLCH</sequence>
<dbReference type="InterPro" id="IPR011009">
    <property type="entry name" value="Kinase-like_dom_sf"/>
</dbReference>
<gene>
    <name evidence="1" type="ORF">PRK78_002759</name>
</gene>
<dbReference type="Proteomes" id="UP001219355">
    <property type="component" value="Chromosome 2"/>
</dbReference>
<dbReference type="AlphaFoldDB" id="A0AAF0DEW7"/>
<keyword evidence="2" id="KW-1185">Reference proteome</keyword>
<evidence type="ECO:0008006" key="3">
    <source>
        <dbReference type="Google" id="ProtNLM"/>
    </source>
</evidence>
<dbReference type="EMBL" id="CP120628">
    <property type="protein sequence ID" value="WEW57294.1"/>
    <property type="molecule type" value="Genomic_DNA"/>
</dbReference>
<evidence type="ECO:0000313" key="2">
    <source>
        <dbReference type="Proteomes" id="UP001219355"/>
    </source>
</evidence>
<protein>
    <recommendedName>
        <fullName evidence="3">Protein kinase domain-containing protein</fullName>
    </recommendedName>
</protein>
<dbReference type="SUPFAM" id="SSF56112">
    <property type="entry name" value="Protein kinase-like (PK-like)"/>
    <property type="match status" value="1"/>
</dbReference>
<proteinExistence type="predicted"/>
<organism evidence="1 2">
    <name type="scientific">Emydomyces testavorans</name>
    <dbReference type="NCBI Taxonomy" id="2070801"/>
    <lineage>
        <taxon>Eukaryota</taxon>
        <taxon>Fungi</taxon>
        <taxon>Dikarya</taxon>
        <taxon>Ascomycota</taxon>
        <taxon>Pezizomycotina</taxon>
        <taxon>Eurotiomycetes</taxon>
        <taxon>Eurotiomycetidae</taxon>
        <taxon>Onygenales</taxon>
        <taxon>Nannizziopsiaceae</taxon>
        <taxon>Emydomyces</taxon>
    </lineage>
</organism>
<name>A0AAF0DEW7_9EURO</name>